<evidence type="ECO:0000313" key="5">
    <source>
        <dbReference type="EMBL" id="HAH7770155.1"/>
    </source>
</evidence>
<dbReference type="SUPFAM" id="SSF53850">
    <property type="entry name" value="Periplasmic binding protein-like II"/>
    <property type="match status" value="1"/>
</dbReference>
<dbReference type="EMBL" id="CP107128">
    <property type="protein sequence ID" value="WLM96195.1"/>
    <property type="molecule type" value="Genomic_DNA"/>
</dbReference>
<dbReference type="Gene3D" id="3.10.105.10">
    <property type="entry name" value="Dipeptide-binding Protein, Domain 3"/>
    <property type="match status" value="1"/>
</dbReference>
<dbReference type="Gene3D" id="3.90.76.10">
    <property type="entry name" value="Dipeptide-binding Protein, Domain 1"/>
    <property type="match status" value="1"/>
</dbReference>
<dbReference type="GO" id="GO:0015833">
    <property type="term" value="P:peptide transport"/>
    <property type="evidence" value="ECO:0007669"/>
    <property type="project" value="TreeGrafter"/>
</dbReference>
<feature type="signal peptide" evidence="1">
    <location>
        <begin position="1"/>
        <end position="20"/>
    </location>
</feature>
<evidence type="ECO:0000313" key="3">
    <source>
        <dbReference type="EMBL" id="EMJ5254391.1"/>
    </source>
</evidence>
<evidence type="ECO:0000313" key="4">
    <source>
        <dbReference type="EMBL" id="HAH4523536.1"/>
    </source>
</evidence>
<dbReference type="Proteomes" id="UP001180189">
    <property type="component" value="Chromosome"/>
</dbReference>
<dbReference type="Pfam" id="PF00496">
    <property type="entry name" value="SBP_bac_5"/>
    <property type="match status" value="1"/>
</dbReference>
<accession>A0A061YGV8</accession>
<dbReference type="GO" id="GO:0043190">
    <property type="term" value="C:ATP-binding cassette (ABC) transporter complex"/>
    <property type="evidence" value="ECO:0007669"/>
    <property type="project" value="InterPro"/>
</dbReference>
<dbReference type="Gene3D" id="3.40.190.10">
    <property type="entry name" value="Periplasmic binding protein-like II"/>
    <property type="match status" value="1"/>
</dbReference>
<dbReference type="InterPro" id="IPR039424">
    <property type="entry name" value="SBP_5"/>
</dbReference>
<keyword evidence="1" id="KW-0732">Signal</keyword>
<reference evidence="6" key="3">
    <citation type="journal article" date="2023" name="Microorganisms">
        <title>Comparative Genomic Analysis of ST131 Subclade C2 of ESBL-Producing E. coli Isolates from Patients with Recurrent and Sporadic Urinary Tract Infections.</title>
        <authorList>
            <person name="Jaen-Luchoro D."/>
            <person name="Kahnamouei A."/>
            <person name="Yazdanshenas S."/>
            <person name="Lindblom A."/>
            <person name="Samuelsson E."/>
            <person name="Ahren C."/>
            <person name="Karami N."/>
        </authorList>
    </citation>
    <scope>NUCLEOTIDE SEQUENCE</scope>
    <source>
        <strain evidence="6">S7</strain>
    </source>
</reference>
<dbReference type="EMBL" id="DABBJX010000004">
    <property type="protein sequence ID" value="HAH4523536.1"/>
    <property type="molecule type" value="Genomic_DNA"/>
</dbReference>
<dbReference type="GO" id="GO:0030288">
    <property type="term" value="C:outer membrane-bounded periplasmic space"/>
    <property type="evidence" value="ECO:0007669"/>
    <property type="project" value="UniProtKB-ARBA"/>
</dbReference>
<dbReference type="EMBL" id="ABONVU020000009">
    <property type="protein sequence ID" value="EMJ5254391.1"/>
    <property type="molecule type" value="Genomic_DNA"/>
</dbReference>
<dbReference type="CDD" id="cd08512">
    <property type="entry name" value="PBP2_NikA_DppA_OppA_like_7"/>
    <property type="match status" value="1"/>
</dbReference>
<evidence type="ECO:0000259" key="2">
    <source>
        <dbReference type="Pfam" id="PF00496"/>
    </source>
</evidence>
<dbReference type="PANTHER" id="PTHR30290">
    <property type="entry name" value="PERIPLASMIC BINDING COMPONENT OF ABC TRANSPORTER"/>
    <property type="match status" value="1"/>
</dbReference>
<reference evidence="3" key="4">
    <citation type="submission" date="2024-02" db="EMBL/GenBank/DDBJ databases">
        <authorList>
            <consortium name="Clinical and Environmental Microbiology Branch: Whole genome sequencing antimicrobial resistance pathogens in the healthcare setting"/>
        </authorList>
    </citation>
    <scope>NUCLEOTIDE SEQUENCE</scope>
    <source>
        <strain evidence="3">1924188</strain>
    </source>
</reference>
<evidence type="ECO:0000313" key="6">
    <source>
        <dbReference type="EMBL" id="WLM96195.1"/>
    </source>
</evidence>
<protein>
    <submittedName>
        <fullName evidence="4">ABC transporter substrate-binding protein</fullName>
    </submittedName>
</protein>
<dbReference type="Proteomes" id="UP001285616">
    <property type="component" value="Unassembled WGS sequence"/>
</dbReference>
<dbReference type="InterPro" id="IPR000914">
    <property type="entry name" value="SBP_5_dom"/>
</dbReference>
<dbReference type="AlphaFoldDB" id="A0A061YGV8"/>
<gene>
    <name evidence="4" type="ORF">GRC73_05900</name>
    <name evidence="5" type="ORF">HIE29_003623</name>
    <name evidence="6" type="ORF">OGM49_01165</name>
    <name evidence="3" type="ORF">R8O40_002615</name>
</gene>
<organism evidence="4">
    <name type="scientific">Escherichia coli</name>
    <dbReference type="NCBI Taxonomy" id="562"/>
    <lineage>
        <taxon>Bacteria</taxon>
        <taxon>Pseudomonadati</taxon>
        <taxon>Pseudomonadota</taxon>
        <taxon>Gammaproteobacteria</taxon>
        <taxon>Enterobacterales</taxon>
        <taxon>Enterobacteriaceae</taxon>
        <taxon>Escherichia</taxon>
    </lineage>
</organism>
<name>A0A061YGV8_ECOLX</name>
<dbReference type="GO" id="GO:1904680">
    <property type="term" value="F:peptide transmembrane transporter activity"/>
    <property type="evidence" value="ECO:0007669"/>
    <property type="project" value="TreeGrafter"/>
</dbReference>
<proteinExistence type="predicted"/>
<sequence length="522" mass="57076">MIKKLLPLLVLSTISATTVAATPPNTLVVAQGLDDIVSLDPAEANELSSIQTVPSLYQRVVQPDRNDPTKITPILAESWQADPAAKTLTIKLKSDAKFASGNPVRPEDVIYSYVRAVTLNKSGAFILNVLGWQPENIASQLKKIDDHTVQVQWSADVSPALALNILSTPIASIVDEKLVAPNAKNNDFGNEWLKMHSAGSGAFKMRTYQPHQAIVMEANASSPTGAPKLKSVIIKNVPDPATRRLLIQQGDADMARDLGADQIDALQGKPGVKVMSIASAEQNYLAFNTGNKDNPLMSNPAFWEAARWLVDYDGITKNLLKGQYFTHQSFLPVGFPGALEETPFTFNPAKAKEILAKAGIKDPHFTLDVENKPPFITIAQSIQASFAQGGVKVDLLPAAGSQVYSRVRAHQHQGAIRMWLPDYFDAHSNASSFAYNDGKSSTVAGLNGWKIPELNKETLAAIAEPDSTKRLDLYKKMQQELQRSSPYVFIDQGKTQIVMRDNVQGYQQGLNADMVWFDQVTK</sequence>
<dbReference type="PANTHER" id="PTHR30290:SF34">
    <property type="entry name" value="ABC TRANSPORTER, PERIPLASMIC OLIGO-PEPTIDE BINDING PROTEIN, PUTATIVE-RELATED"/>
    <property type="match status" value="1"/>
</dbReference>
<dbReference type="PIRSF" id="PIRSF002741">
    <property type="entry name" value="MppA"/>
    <property type="match status" value="1"/>
</dbReference>
<dbReference type="EMBL" id="DABCJL010000008">
    <property type="protein sequence ID" value="HAH7770155.1"/>
    <property type="molecule type" value="Genomic_DNA"/>
</dbReference>
<feature type="domain" description="Solute-binding protein family 5" evidence="2">
    <location>
        <begin position="70"/>
        <end position="440"/>
    </location>
</feature>
<reference evidence="4" key="2">
    <citation type="submission" date="2019-12" db="EMBL/GenBank/DDBJ databases">
        <authorList>
            <consortium name="NCBI Pathogen Detection Project"/>
        </authorList>
    </citation>
    <scope>NUCLEOTIDE SEQUENCE</scope>
    <source>
        <strain evidence="5">C0382</strain>
        <strain evidence="4">EC00763</strain>
    </source>
</reference>
<reference evidence="4" key="1">
    <citation type="journal article" date="2018" name="Genome Biol.">
        <title>SKESA: strategic k-mer extension for scrupulous assemblies.</title>
        <authorList>
            <person name="Souvorov A."/>
            <person name="Agarwala R."/>
            <person name="Lipman D.J."/>
        </authorList>
    </citation>
    <scope>NUCLEOTIDE SEQUENCE [LARGE SCALE GENOMIC DNA]</scope>
    <source>
        <strain evidence="5">C0382</strain>
        <strain evidence="4">EC00763</strain>
    </source>
</reference>
<dbReference type="InterPro" id="IPR030678">
    <property type="entry name" value="Peptide/Ni-bd"/>
</dbReference>
<dbReference type="RefSeq" id="WP_000592283.1">
    <property type="nucleotide sequence ID" value="NZ_AP018784.2"/>
</dbReference>
<dbReference type="Proteomes" id="UP000843571">
    <property type="component" value="Unassembled WGS sequence"/>
</dbReference>
<evidence type="ECO:0000256" key="1">
    <source>
        <dbReference type="SAM" id="SignalP"/>
    </source>
</evidence>
<feature type="chain" id="PRO_5015027050" evidence="1">
    <location>
        <begin position="21"/>
        <end position="522"/>
    </location>
</feature>